<feature type="coiled-coil region" evidence="1">
    <location>
        <begin position="35"/>
        <end position="69"/>
    </location>
</feature>
<dbReference type="OrthoDB" id="5573519at2"/>
<dbReference type="STRING" id="1538553.JT25_003780"/>
<organism evidence="2 3">
    <name type="scientific">Methylomonas denitrificans</name>
    <dbReference type="NCBI Taxonomy" id="1538553"/>
    <lineage>
        <taxon>Bacteria</taxon>
        <taxon>Pseudomonadati</taxon>
        <taxon>Pseudomonadota</taxon>
        <taxon>Gammaproteobacteria</taxon>
        <taxon>Methylococcales</taxon>
        <taxon>Methylococcaceae</taxon>
        <taxon>Methylomonas</taxon>
    </lineage>
</organism>
<reference evidence="2 3" key="1">
    <citation type="journal article" date="2015" name="Environ. Microbiol.">
        <title>Methane oxidation coupled to nitrate reduction under hypoxia by the Gammaproteobacterium Methylomonas denitrificans, sp. nov. type strain FJG1.</title>
        <authorList>
            <person name="Kits K.D."/>
            <person name="Klotz M.G."/>
            <person name="Stein L.Y."/>
        </authorList>
    </citation>
    <scope>NUCLEOTIDE SEQUENCE [LARGE SCALE GENOMIC DNA]</scope>
    <source>
        <strain evidence="2 3">FJG1</strain>
    </source>
</reference>
<evidence type="ECO:0000313" key="3">
    <source>
        <dbReference type="Proteomes" id="UP000030512"/>
    </source>
</evidence>
<proteinExistence type="predicted"/>
<evidence type="ECO:0008006" key="4">
    <source>
        <dbReference type="Google" id="ProtNLM"/>
    </source>
</evidence>
<dbReference type="AlphaFoldDB" id="A0A140E5D9"/>
<gene>
    <name evidence="2" type="ORF">JT25_003780</name>
</gene>
<dbReference type="KEGG" id="mdn:JT25_003780"/>
<dbReference type="EMBL" id="CP014476">
    <property type="protein sequence ID" value="AMK75613.1"/>
    <property type="molecule type" value="Genomic_DNA"/>
</dbReference>
<dbReference type="Proteomes" id="UP000030512">
    <property type="component" value="Chromosome"/>
</dbReference>
<evidence type="ECO:0000256" key="1">
    <source>
        <dbReference type="SAM" id="Coils"/>
    </source>
</evidence>
<protein>
    <recommendedName>
        <fullName evidence="4">DUF1566 domain-containing protein</fullName>
    </recommendedName>
</protein>
<sequence>MAFSMELQFCKIIKVLILIIGLFSLSLTAQARDSLESLRNDLNTAVTKINVLQSQNAAQQIQLNSLQAQFDELAPLPVYKIGDIGPAGGFVFYLSDVSGMHGLEAALSDQIDAPWGCNGQIINFGNSAIYYTGKENTVAILGRCNELGIAAQVADAYSQNGFDDWYLPSKTELDFMFNNIGRGAAAPLTNVGGFALGYYWSSSEFDFTNAWSQGFSTGNESIRPKLEVRKVRAIRSF</sequence>
<evidence type="ECO:0000313" key="2">
    <source>
        <dbReference type="EMBL" id="AMK75613.1"/>
    </source>
</evidence>
<keyword evidence="1" id="KW-0175">Coiled coil</keyword>
<keyword evidence="3" id="KW-1185">Reference proteome</keyword>
<accession>A0A140E5D9</accession>
<name>A0A140E5D9_9GAMM</name>